<proteinExistence type="predicted"/>
<evidence type="ECO:0000313" key="1">
    <source>
        <dbReference type="EMBL" id="MBB5773561.1"/>
    </source>
</evidence>
<comment type="caution">
    <text evidence="1">The sequence shown here is derived from an EMBL/GenBank/DDBJ whole genome shotgun (WGS) entry which is preliminary data.</text>
</comment>
<dbReference type="EMBL" id="JACHMB010000001">
    <property type="protein sequence ID" value="MBB5773561.1"/>
    <property type="molecule type" value="Genomic_DNA"/>
</dbReference>
<reference evidence="1 2" key="1">
    <citation type="submission" date="2020-08" db="EMBL/GenBank/DDBJ databases">
        <title>Sequencing the genomes of 1000 actinobacteria strains.</title>
        <authorList>
            <person name="Klenk H.-P."/>
        </authorList>
    </citation>
    <scope>NUCLEOTIDE SEQUENCE [LARGE SCALE GENOMIC DNA]</scope>
    <source>
        <strain evidence="1 2">DSM 45507</strain>
    </source>
</reference>
<organism evidence="1 2">
    <name type="scientific">Nonomuraea jabiensis</name>
    <dbReference type="NCBI Taxonomy" id="882448"/>
    <lineage>
        <taxon>Bacteria</taxon>
        <taxon>Bacillati</taxon>
        <taxon>Actinomycetota</taxon>
        <taxon>Actinomycetes</taxon>
        <taxon>Streptosporangiales</taxon>
        <taxon>Streptosporangiaceae</taxon>
        <taxon>Nonomuraea</taxon>
    </lineage>
</organism>
<accession>A0A7W9L7K0</accession>
<gene>
    <name evidence="1" type="ORF">HD596_000317</name>
</gene>
<name>A0A7W9L7K0_9ACTN</name>
<dbReference type="AlphaFoldDB" id="A0A7W9L7K0"/>
<keyword evidence="2" id="KW-1185">Reference proteome</keyword>
<evidence type="ECO:0000313" key="2">
    <source>
        <dbReference type="Proteomes" id="UP000579153"/>
    </source>
</evidence>
<protein>
    <submittedName>
        <fullName evidence="1">Uncharacterized protein</fullName>
    </submittedName>
</protein>
<dbReference type="RefSeq" id="WP_185067528.1">
    <property type="nucleotide sequence ID" value="NZ_JACHMB010000001.1"/>
</dbReference>
<sequence length="87" mass="9789">MSRPRYEKSEGWTLSPYEDLSNAFVFMREPPGVLILDKASWLALEMATAYSLETAADRYTKIAGQPRAAFDKHVSDLLLQGLLRVIA</sequence>
<dbReference type="Proteomes" id="UP000579153">
    <property type="component" value="Unassembled WGS sequence"/>
</dbReference>